<accession>A0ABT9XIU7</accession>
<protein>
    <submittedName>
        <fullName evidence="9">Spore germination protein KB</fullName>
    </submittedName>
</protein>
<dbReference type="NCBIfam" id="TIGR00912">
    <property type="entry name" value="2A0309"/>
    <property type="match status" value="1"/>
</dbReference>
<evidence type="ECO:0000313" key="9">
    <source>
        <dbReference type="EMBL" id="MDQ0190237.1"/>
    </source>
</evidence>
<comment type="similarity">
    <text evidence="2">Belongs to the amino acid-polyamine-organocation (APC) superfamily. Spore germination protein (SGP) (TC 2.A.3.9) family.</text>
</comment>
<gene>
    <name evidence="9" type="ORF">J2S03_002101</name>
</gene>
<keyword evidence="3" id="KW-0813">Transport</keyword>
<evidence type="ECO:0000313" key="10">
    <source>
        <dbReference type="Proteomes" id="UP001232973"/>
    </source>
</evidence>
<keyword evidence="6 8" id="KW-1133">Transmembrane helix</keyword>
<reference evidence="9 10" key="1">
    <citation type="submission" date="2023-07" db="EMBL/GenBank/DDBJ databases">
        <title>Genomic Encyclopedia of Type Strains, Phase IV (KMG-IV): sequencing the most valuable type-strain genomes for metagenomic binning, comparative biology and taxonomic classification.</title>
        <authorList>
            <person name="Goeker M."/>
        </authorList>
    </citation>
    <scope>NUCLEOTIDE SEQUENCE [LARGE SCALE GENOMIC DNA]</scope>
    <source>
        <strain evidence="9 10">DSM 4006</strain>
    </source>
</reference>
<dbReference type="EMBL" id="JAUSTP010000016">
    <property type="protein sequence ID" value="MDQ0190237.1"/>
    <property type="molecule type" value="Genomic_DNA"/>
</dbReference>
<keyword evidence="5 8" id="KW-0812">Transmembrane</keyword>
<evidence type="ECO:0000256" key="8">
    <source>
        <dbReference type="SAM" id="Phobius"/>
    </source>
</evidence>
<feature type="transmembrane region" description="Helical" evidence="8">
    <location>
        <begin position="154"/>
        <end position="173"/>
    </location>
</feature>
<feature type="transmembrane region" description="Helical" evidence="8">
    <location>
        <begin position="193"/>
        <end position="212"/>
    </location>
</feature>
<evidence type="ECO:0000256" key="2">
    <source>
        <dbReference type="ARBA" id="ARBA00007998"/>
    </source>
</evidence>
<keyword evidence="10" id="KW-1185">Reference proteome</keyword>
<comment type="caution">
    <text evidence="9">The sequence shown here is derived from an EMBL/GenBank/DDBJ whole genome shotgun (WGS) entry which is preliminary data.</text>
</comment>
<feature type="transmembrane region" description="Helical" evidence="8">
    <location>
        <begin position="343"/>
        <end position="365"/>
    </location>
</feature>
<sequence length="374" mass="41218">MKQQSANQHANKVAISTRQFVFMMLVVAISYGHFVYVHVAMLAAGRDAWAALVVGCLVGGGLLFLQFRLAAQHPGQSLVNILQKTWGRLFGGCLSALLIAFFLAVATLTLKEVMSFLGMVYPRTPPVLFMICEFAAVVSVVRGGVEVAFRMIELVLPSLVIIGLLATGLTLQYKEPAYLLPLLQHPPQQIWQGSLPFISMFGELVVFTMFTKHLTSIDRLPKRGLWLGLLLFLMFVGPTIGPIMMFGERGAQLFAYPTYAEIQYIDLSDVLDRLDILGLLLWVFGSFFRLAVFMLAAVEALGDLTHPPRSSLFAIPVCIFTVGLGCGLLGSSRDEIHQFLLQAYPVIPVFFGIIIIAVTCMVAWIRQRRTASGS</sequence>
<feature type="transmembrane region" description="Helical" evidence="8">
    <location>
        <begin position="20"/>
        <end position="42"/>
    </location>
</feature>
<evidence type="ECO:0000256" key="5">
    <source>
        <dbReference type="ARBA" id="ARBA00022692"/>
    </source>
</evidence>
<dbReference type="Proteomes" id="UP001232973">
    <property type="component" value="Unassembled WGS sequence"/>
</dbReference>
<keyword evidence="7 8" id="KW-0472">Membrane</keyword>
<dbReference type="InterPro" id="IPR004761">
    <property type="entry name" value="Spore_GerAB"/>
</dbReference>
<feature type="transmembrane region" description="Helical" evidence="8">
    <location>
        <begin position="310"/>
        <end position="331"/>
    </location>
</feature>
<keyword evidence="4" id="KW-0309">Germination</keyword>
<evidence type="ECO:0000256" key="1">
    <source>
        <dbReference type="ARBA" id="ARBA00004141"/>
    </source>
</evidence>
<dbReference type="PANTHER" id="PTHR34975">
    <property type="entry name" value="SPORE GERMINATION PROTEIN A2"/>
    <property type="match status" value="1"/>
</dbReference>
<feature type="transmembrane region" description="Helical" evidence="8">
    <location>
        <begin position="86"/>
        <end position="107"/>
    </location>
</feature>
<dbReference type="Pfam" id="PF03845">
    <property type="entry name" value="Spore_permease"/>
    <property type="match status" value="1"/>
</dbReference>
<evidence type="ECO:0000256" key="6">
    <source>
        <dbReference type="ARBA" id="ARBA00022989"/>
    </source>
</evidence>
<name>A0ABT9XIU7_9BACL</name>
<feature type="transmembrane region" description="Helical" evidence="8">
    <location>
        <begin position="224"/>
        <end position="246"/>
    </location>
</feature>
<dbReference type="PANTHER" id="PTHR34975:SF2">
    <property type="entry name" value="SPORE GERMINATION PROTEIN A2"/>
    <property type="match status" value="1"/>
</dbReference>
<organism evidence="9 10">
    <name type="scientific">Alicyclobacillus cycloheptanicus</name>
    <dbReference type="NCBI Taxonomy" id="1457"/>
    <lineage>
        <taxon>Bacteria</taxon>
        <taxon>Bacillati</taxon>
        <taxon>Bacillota</taxon>
        <taxon>Bacilli</taxon>
        <taxon>Bacillales</taxon>
        <taxon>Alicyclobacillaceae</taxon>
        <taxon>Alicyclobacillus</taxon>
    </lineage>
</organism>
<proteinExistence type="inferred from homology"/>
<evidence type="ECO:0000256" key="7">
    <source>
        <dbReference type="ARBA" id="ARBA00023136"/>
    </source>
</evidence>
<dbReference type="RefSeq" id="WP_307016275.1">
    <property type="nucleotide sequence ID" value="NZ_JAUANV010000017.1"/>
</dbReference>
<evidence type="ECO:0000256" key="3">
    <source>
        <dbReference type="ARBA" id="ARBA00022448"/>
    </source>
</evidence>
<evidence type="ECO:0000256" key="4">
    <source>
        <dbReference type="ARBA" id="ARBA00022544"/>
    </source>
</evidence>
<feature type="transmembrane region" description="Helical" evidence="8">
    <location>
        <begin position="48"/>
        <end position="65"/>
    </location>
</feature>
<feature type="transmembrane region" description="Helical" evidence="8">
    <location>
        <begin position="276"/>
        <end position="298"/>
    </location>
</feature>
<feature type="transmembrane region" description="Helical" evidence="8">
    <location>
        <begin position="127"/>
        <end position="145"/>
    </location>
</feature>
<comment type="subcellular location">
    <subcellularLocation>
        <location evidence="1">Membrane</location>
        <topology evidence="1">Multi-pass membrane protein</topology>
    </subcellularLocation>
</comment>